<dbReference type="Pfam" id="PF00440">
    <property type="entry name" value="TetR_N"/>
    <property type="match status" value="1"/>
</dbReference>
<dbReference type="RefSeq" id="WP_164199878.1">
    <property type="nucleotide sequence ID" value="NZ_JAAGMP010000209.1"/>
</dbReference>
<sequence>MPDRTTRVRKTPLSRREEILEAAVARIKAQGVHTLRLSDVADKLSAGPALVVYHFRTKEALIAEAFAWAAARDLARLRRLVRPLPTALAQLRTALEWYAPAGEAKGWALWIEGWAAALREPVLREAGRELDLRWKDALADIVRAGRASGEFRTEDPAGAVWRITALLDGFAVQTLVPRRAPDRDGTTSWHHEIVARELGLEAADLAPLPDE</sequence>
<evidence type="ECO:0000256" key="2">
    <source>
        <dbReference type="ARBA" id="ARBA00023015"/>
    </source>
</evidence>
<evidence type="ECO:0000259" key="6">
    <source>
        <dbReference type="PROSITE" id="PS50977"/>
    </source>
</evidence>
<dbReference type="GO" id="GO:0003700">
    <property type="term" value="F:DNA-binding transcription factor activity"/>
    <property type="evidence" value="ECO:0007669"/>
    <property type="project" value="TreeGrafter"/>
</dbReference>
<evidence type="ECO:0000313" key="7">
    <source>
        <dbReference type="EMBL" id="NEC17448.1"/>
    </source>
</evidence>
<dbReference type="InterPro" id="IPR036271">
    <property type="entry name" value="Tet_transcr_reg_TetR-rel_C_sf"/>
</dbReference>
<dbReference type="InterPro" id="IPR001647">
    <property type="entry name" value="HTH_TetR"/>
</dbReference>
<dbReference type="SUPFAM" id="SSF46689">
    <property type="entry name" value="Homeodomain-like"/>
    <property type="match status" value="1"/>
</dbReference>
<keyword evidence="4" id="KW-0804">Transcription</keyword>
<dbReference type="Proteomes" id="UP000469670">
    <property type="component" value="Unassembled WGS sequence"/>
</dbReference>
<name>A0A7K3RQJ9_9ACTN</name>
<dbReference type="PANTHER" id="PTHR30055">
    <property type="entry name" value="HTH-TYPE TRANSCRIPTIONAL REGULATOR RUTR"/>
    <property type="match status" value="1"/>
</dbReference>
<dbReference type="EMBL" id="JAAGMP010000209">
    <property type="protein sequence ID" value="NEC17448.1"/>
    <property type="molecule type" value="Genomic_DNA"/>
</dbReference>
<keyword evidence="2" id="KW-0805">Transcription regulation</keyword>
<keyword evidence="3 5" id="KW-0238">DNA-binding</keyword>
<dbReference type="GO" id="GO:0000976">
    <property type="term" value="F:transcription cis-regulatory region binding"/>
    <property type="evidence" value="ECO:0007669"/>
    <property type="project" value="TreeGrafter"/>
</dbReference>
<gene>
    <name evidence="7" type="ORF">G3I50_04095</name>
</gene>
<dbReference type="InterPro" id="IPR039538">
    <property type="entry name" value="BetI_C"/>
</dbReference>
<dbReference type="SUPFAM" id="SSF48498">
    <property type="entry name" value="Tetracyclin repressor-like, C-terminal domain"/>
    <property type="match status" value="1"/>
</dbReference>
<evidence type="ECO:0000256" key="4">
    <source>
        <dbReference type="ARBA" id="ARBA00023163"/>
    </source>
</evidence>
<accession>A0A7K3RQJ9</accession>
<dbReference type="AlphaFoldDB" id="A0A7K3RQJ9"/>
<keyword evidence="1" id="KW-0678">Repressor</keyword>
<evidence type="ECO:0000256" key="3">
    <source>
        <dbReference type="ARBA" id="ARBA00023125"/>
    </source>
</evidence>
<dbReference type="InterPro" id="IPR050109">
    <property type="entry name" value="HTH-type_TetR-like_transc_reg"/>
</dbReference>
<dbReference type="Gene3D" id="1.10.357.10">
    <property type="entry name" value="Tetracycline Repressor, domain 2"/>
    <property type="match status" value="1"/>
</dbReference>
<feature type="DNA-binding region" description="H-T-H motif" evidence="5">
    <location>
        <begin position="36"/>
        <end position="55"/>
    </location>
</feature>
<dbReference type="Pfam" id="PF13977">
    <property type="entry name" value="TetR_C_6"/>
    <property type="match status" value="1"/>
</dbReference>
<dbReference type="PANTHER" id="PTHR30055:SF200">
    <property type="entry name" value="HTH-TYPE TRANSCRIPTIONAL REPRESSOR BDCR"/>
    <property type="match status" value="1"/>
</dbReference>
<evidence type="ECO:0000256" key="1">
    <source>
        <dbReference type="ARBA" id="ARBA00022491"/>
    </source>
</evidence>
<comment type="caution">
    <text evidence="7">The sequence shown here is derived from an EMBL/GenBank/DDBJ whole genome shotgun (WGS) entry which is preliminary data.</text>
</comment>
<organism evidence="7 8">
    <name type="scientific">Streptomyces parvus</name>
    <dbReference type="NCBI Taxonomy" id="66428"/>
    <lineage>
        <taxon>Bacteria</taxon>
        <taxon>Bacillati</taxon>
        <taxon>Actinomycetota</taxon>
        <taxon>Actinomycetes</taxon>
        <taxon>Kitasatosporales</taxon>
        <taxon>Streptomycetaceae</taxon>
        <taxon>Streptomyces</taxon>
    </lineage>
</organism>
<dbReference type="PROSITE" id="PS50977">
    <property type="entry name" value="HTH_TETR_2"/>
    <property type="match status" value="1"/>
</dbReference>
<proteinExistence type="predicted"/>
<evidence type="ECO:0000256" key="5">
    <source>
        <dbReference type="PROSITE-ProRule" id="PRU00335"/>
    </source>
</evidence>
<dbReference type="InterPro" id="IPR009057">
    <property type="entry name" value="Homeodomain-like_sf"/>
</dbReference>
<protein>
    <submittedName>
        <fullName evidence="7">TetR family transcriptional regulator</fullName>
    </submittedName>
</protein>
<feature type="domain" description="HTH tetR-type" evidence="6">
    <location>
        <begin position="13"/>
        <end position="73"/>
    </location>
</feature>
<reference evidence="7 8" key="1">
    <citation type="submission" date="2020-01" db="EMBL/GenBank/DDBJ databases">
        <title>Insect and environment-associated Actinomycetes.</title>
        <authorList>
            <person name="Currrie C."/>
            <person name="Chevrette M."/>
            <person name="Carlson C."/>
            <person name="Stubbendieck R."/>
            <person name="Wendt-Pienkowski E."/>
        </authorList>
    </citation>
    <scope>NUCLEOTIDE SEQUENCE [LARGE SCALE GENOMIC DNA]</scope>
    <source>
        <strain evidence="7 8">SID7590</strain>
    </source>
</reference>
<evidence type="ECO:0000313" key="8">
    <source>
        <dbReference type="Proteomes" id="UP000469670"/>
    </source>
</evidence>